<dbReference type="InterPro" id="IPR039425">
    <property type="entry name" value="RNA_pol_sigma-70-like"/>
</dbReference>
<dbReference type="SUPFAM" id="SSF88659">
    <property type="entry name" value="Sigma3 and sigma4 domains of RNA polymerase sigma factors"/>
    <property type="match status" value="1"/>
</dbReference>
<evidence type="ECO:0000313" key="8">
    <source>
        <dbReference type="EMBL" id="MDT2809969.1"/>
    </source>
</evidence>
<dbReference type="Gene3D" id="1.10.10.10">
    <property type="entry name" value="Winged helix-like DNA-binding domain superfamily/Winged helix DNA-binding domain"/>
    <property type="match status" value="1"/>
</dbReference>
<dbReference type="NCBIfam" id="TIGR02937">
    <property type="entry name" value="sigma70-ECF"/>
    <property type="match status" value="1"/>
</dbReference>
<dbReference type="InterPro" id="IPR036388">
    <property type="entry name" value="WH-like_DNA-bd_sf"/>
</dbReference>
<keyword evidence="3" id="KW-0731">Sigma factor</keyword>
<dbReference type="PANTHER" id="PTHR43133">
    <property type="entry name" value="RNA POLYMERASE ECF-TYPE SIGMA FACTO"/>
    <property type="match status" value="1"/>
</dbReference>
<dbReference type="InterPro" id="IPR013324">
    <property type="entry name" value="RNA_pol_sigma_r3/r4-like"/>
</dbReference>
<dbReference type="GO" id="GO:0006352">
    <property type="term" value="P:DNA-templated transcription initiation"/>
    <property type="evidence" value="ECO:0007669"/>
    <property type="project" value="InterPro"/>
</dbReference>
<dbReference type="GO" id="GO:0003677">
    <property type="term" value="F:DNA binding"/>
    <property type="evidence" value="ECO:0007669"/>
    <property type="project" value="UniProtKB-KW"/>
</dbReference>
<dbReference type="Pfam" id="PF04542">
    <property type="entry name" value="Sigma70_r2"/>
    <property type="match status" value="1"/>
</dbReference>
<evidence type="ECO:0000256" key="1">
    <source>
        <dbReference type="ARBA" id="ARBA00010641"/>
    </source>
</evidence>
<dbReference type="InterPro" id="IPR013325">
    <property type="entry name" value="RNA_pol_sigma_r2"/>
</dbReference>
<feature type="domain" description="RNA polymerase sigma factor 70 region 4 type 2" evidence="7">
    <location>
        <begin position="117"/>
        <end position="168"/>
    </location>
</feature>
<evidence type="ECO:0000313" key="9">
    <source>
        <dbReference type="Proteomes" id="UP001256711"/>
    </source>
</evidence>
<proteinExistence type="inferred from homology"/>
<sequence length="181" mass="21335">MLDRELIEELKARNFEALEHLIAEYGEAIIRTVHAILCESHEQSEWEAVENTIFYTIWEKIGDFDPQKASFTTWLLMIARSKAIDQKRKLARDYHEDDGEKLNKLADQEDDPLAQETFLELVDCLSQEDQQIFLLYYFYQVSPKDIAKTLSFEQSQVYNRLSRGRSKLRQKFAERSDSFGL</sequence>
<dbReference type="GO" id="GO:0016987">
    <property type="term" value="F:sigma factor activity"/>
    <property type="evidence" value="ECO:0007669"/>
    <property type="project" value="UniProtKB-KW"/>
</dbReference>
<reference evidence="8" key="1">
    <citation type="submission" date="2023-03" db="EMBL/GenBank/DDBJ databases">
        <authorList>
            <person name="Shen W."/>
            <person name="Cai J."/>
        </authorList>
    </citation>
    <scope>NUCLEOTIDE SEQUENCE</scope>
    <source>
        <strain evidence="8">B226-2</strain>
    </source>
</reference>
<evidence type="ECO:0000259" key="7">
    <source>
        <dbReference type="Pfam" id="PF08281"/>
    </source>
</evidence>
<name>A0AAW8TW94_9ENTE</name>
<dbReference type="Pfam" id="PF08281">
    <property type="entry name" value="Sigma70_r4_2"/>
    <property type="match status" value="1"/>
</dbReference>
<keyword evidence="5" id="KW-0804">Transcription</keyword>
<dbReference type="Gene3D" id="1.10.1740.10">
    <property type="match status" value="1"/>
</dbReference>
<dbReference type="InterPro" id="IPR013249">
    <property type="entry name" value="RNA_pol_sigma70_r4_t2"/>
</dbReference>
<comment type="caution">
    <text evidence="8">The sequence shown here is derived from an EMBL/GenBank/DDBJ whole genome shotgun (WGS) entry which is preliminary data.</text>
</comment>
<dbReference type="InterPro" id="IPR014284">
    <property type="entry name" value="RNA_pol_sigma-70_dom"/>
</dbReference>
<dbReference type="RefSeq" id="WP_311835227.1">
    <property type="nucleotide sequence ID" value="NZ_JARQBJ010000002.1"/>
</dbReference>
<protein>
    <submittedName>
        <fullName evidence="8">Sigma-70 family RNA polymerase sigma factor</fullName>
    </submittedName>
</protein>
<comment type="similarity">
    <text evidence="1">Belongs to the sigma-70 factor family. ECF subfamily.</text>
</comment>
<keyword evidence="2" id="KW-0805">Transcription regulation</keyword>
<organism evidence="8 9">
    <name type="scientific">Enterococcus asini</name>
    <dbReference type="NCBI Taxonomy" id="57732"/>
    <lineage>
        <taxon>Bacteria</taxon>
        <taxon>Bacillati</taxon>
        <taxon>Bacillota</taxon>
        <taxon>Bacilli</taxon>
        <taxon>Lactobacillales</taxon>
        <taxon>Enterococcaceae</taxon>
        <taxon>Enterococcus</taxon>
    </lineage>
</organism>
<evidence type="ECO:0000259" key="6">
    <source>
        <dbReference type="Pfam" id="PF04542"/>
    </source>
</evidence>
<accession>A0AAW8TW94</accession>
<evidence type="ECO:0000256" key="4">
    <source>
        <dbReference type="ARBA" id="ARBA00023125"/>
    </source>
</evidence>
<gene>
    <name evidence="8" type="ORF">P7H43_05695</name>
</gene>
<evidence type="ECO:0000256" key="3">
    <source>
        <dbReference type="ARBA" id="ARBA00023082"/>
    </source>
</evidence>
<dbReference type="Proteomes" id="UP001256711">
    <property type="component" value="Unassembled WGS sequence"/>
</dbReference>
<dbReference type="AlphaFoldDB" id="A0AAW8TW94"/>
<feature type="domain" description="RNA polymerase sigma-70 region 2" evidence="6">
    <location>
        <begin position="51"/>
        <end position="92"/>
    </location>
</feature>
<evidence type="ECO:0000256" key="5">
    <source>
        <dbReference type="ARBA" id="ARBA00023163"/>
    </source>
</evidence>
<dbReference type="PANTHER" id="PTHR43133:SF8">
    <property type="entry name" value="RNA POLYMERASE SIGMA FACTOR HI_1459-RELATED"/>
    <property type="match status" value="1"/>
</dbReference>
<dbReference type="EMBL" id="JARQBJ010000002">
    <property type="protein sequence ID" value="MDT2809969.1"/>
    <property type="molecule type" value="Genomic_DNA"/>
</dbReference>
<dbReference type="InterPro" id="IPR007627">
    <property type="entry name" value="RNA_pol_sigma70_r2"/>
</dbReference>
<evidence type="ECO:0000256" key="2">
    <source>
        <dbReference type="ARBA" id="ARBA00023015"/>
    </source>
</evidence>
<dbReference type="SUPFAM" id="SSF88946">
    <property type="entry name" value="Sigma2 domain of RNA polymerase sigma factors"/>
    <property type="match status" value="1"/>
</dbReference>
<keyword evidence="4" id="KW-0238">DNA-binding</keyword>